<comment type="similarity">
    <text evidence="8 9">Belongs to the TRAP transporter small permease family.</text>
</comment>
<dbReference type="InterPro" id="IPR055348">
    <property type="entry name" value="DctQ"/>
</dbReference>
<dbReference type="Pfam" id="PF04290">
    <property type="entry name" value="DctQ"/>
    <property type="match status" value="1"/>
</dbReference>
<comment type="function">
    <text evidence="9">Part of the tripartite ATP-independent periplasmic (TRAP) transport system.</text>
</comment>
<feature type="transmembrane region" description="Helical" evidence="9">
    <location>
        <begin position="109"/>
        <end position="128"/>
    </location>
</feature>
<proteinExistence type="inferred from homology"/>
<dbReference type="RefSeq" id="WP_285671924.1">
    <property type="nucleotide sequence ID" value="NZ_BSYI01000016.1"/>
</dbReference>
<evidence type="ECO:0000256" key="7">
    <source>
        <dbReference type="ARBA" id="ARBA00023136"/>
    </source>
</evidence>
<evidence type="ECO:0000256" key="6">
    <source>
        <dbReference type="ARBA" id="ARBA00022989"/>
    </source>
</evidence>
<protein>
    <recommendedName>
        <fullName evidence="9">TRAP transporter small permease protein</fullName>
    </recommendedName>
</protein>
<evidence type="ECO:0000313" key="11">
    <source>
        <dbReference type="EMBL" id="GMG83126.1"/>
    </source>
</evidence>
<comment type="subcellular location">
    <subcellularLocation>
        <location evidence="1 9">Cell inner membrane</location>
        <topology evidence="1 9">Multi-pass membrane protein</topology>
    </subcellularLocation>
</comment>
<accession>A0ABQ6LL26</accession>
<keyword evidence="12" id="KW-1185">Reference proteome</keyword>
<dbReference type="Proteomes" id="UP001239909">
    <property type="component" value="Unassembled WGS sequence"/>
</dbReference>
<evidence type="ECO:0000256" key="5">
    <source>
        <dbReference type="ARBA" id="ARBA00022692"/>
    </source>
</evidence>
<keyword evidence="4 9" id="KW-0997">Cell inner membrane</keyword>
<evidence type="ECO:0000256" key="2">
    <source>
        <dbReference type="ARBA" id="ARBA00022448"/>
    </source>
</evidence>
<evidence type="ECO:0000313" key="12">
    <source>
        <dbReference type="Proteomes" id="UP001239909"/>
    </source>
</evidence>
<keyword evidence="3" id="KW-1003">Cell membrane</keyword>
<evidence type="ECO:0000256" key="3">
    <source>
        <dbReference type="ARBA" id="ARBA00022475"/>
    </source>
</evidence>
<dbReference type="EMBL" id="BSYI01000016">
    <property type="protein sequence ID" value="GMG83126.1"/>
    <property type="molecule type" value="Genomic_DNA"/>
</dbReference>
<keyword evidence="2 9" id="KW-0813">Transport</keyword>
<evidence type="ECO:0000256" key="9">
    <source>
        <dbReference type="RuleBase" id="RU369079"/>
    </source>
</evidence>
<dbReference type="PANTHER" id="PTHR35011:SF2">
    <property type="entry name" value="2,3-DIKETO-L-GULONATE TRAP TRANSPORTER SMALL PERMEASE PROTEIN YIAM"/>
    <property type="match status" value="1"/>
</dbReference>
<comment type="caution">
    <text evidence="11">The sequence shown here is derived from an EMBL/GenBank/DDBJ whole genome shotgun (WGS) entry which is preliminary data.</text>
</comment>
<evidence type="ECO:0000256" key="8">
    <source>
        <dbReference type="ARBA" id="ARBA00038436"/>
    </source>
</evidence>
<keyword evidence="5 9" id="KW-0812">Transmembrane</keyword>
<name>A0ABQ6LL26_9RHOB</name>
<feature type="transmembrane region" description="Helical" evidence="9">
    <location>
        <begin position="71"/>
        <end position="88"/>
    </location>
</feature>
<feature type="transmembrane region" description="Helical" evidence="9">
    <location>
        <begin position="12"/>
        <end position="31"/>
    </location>
</feature>
<dbReference type="InterPro" id="IPR007387">
    <property type="entry name" value="TRAP_DctQ"/>
</dbReference>
<reference evidence="11 12" key="1">
    <citation type="submission" date="2023-04" db="EMBL/GenBank/DDBJ databases">
        <title>Marinoamorphus aggregata gen. nov., sp. Nov., isolate from tissue of brittle star Ophioplocus japonicus.</title>
        <authorList>
            <person name="Kawano K."/>
            <person name="Sawayama S."/>
            <person name="Nakagawa S."/>
        </authorList>
    </citation>
    <scope>NUCLEOTIDE SEQUENCE [LARGE SCALE GENOMIC DNA]</scope>
    <source>
        <strain evidence="11 12">NKW23</strain>
    </source>
</reference>
<keyword evidence="6 9" id="KW-1133">Transmembrane helix</keyword>
<feature type="transmembrane region" description="Helical" evidence="9">
    <location>
        <begin position="148"/>
        <end position="169"/>
    </location>
</feature>
<evidence type="ECO:0000256" key="4">
    <source>
        <dbReference type="ARBA" id="ARBA00022519"/>
    </source>
</evidence>
<evidence type="ECO:0000256" key="1">
    <source>
        <dbReference type="ARBA" id="ARBA00004429"/>
    </source>
</evidence>
<gene>
    <name evidence="11" type="ORF">LNKW23_23390</name>
</gene>
<feature type="domain" description="Tripartite ATP-independent periplasmic transporters DctQ component" evidence="10">
    <location>
        <begin position="57"/>
        <end position="174"/>
    </location>
</feature>
<dbReference type="PROSITE" id="PS51257">
    <property type="entry name" value="PROKAR_LIPOPROTEIN"/>
    <property type="match status" value="1"/>
</dbReference>
<evidence type="ECO:0000259" key="10">
    <source>
        <dbReference type="Pfam" id="PF04290"/>
    </source>
</evidence>
<comment type="subunit">
    <text evidence="9">The complex comprises the extracytoplasmic solute receptor protein and the two transmembrane proteins.</text>
</comment>
<organism evidence="11 12">
    <name type="scientific">Paralimibaculum aggregatum</name>
    <dbReference type="NCBI Taxonomy" id="3036245"/>
    <lineage>
        <taxon>Bacteria</taxon>
        <taxon>Pseudomonadati</taxon>
        <taxon>Pseudomonadota</taxon>
        <taxon>Alphaproteobacteria</taxon>
        <taxon>Rhodobacterales</taxon>
        <taxon>Paracoccaceae</taxon>
        <taxon>Paralimibaculum</taxon>
    </lineage>
</organism>
<keyword evidence="7 9" id="KW-0472">Membrane</keyword>
<dbReference type="PANTHER" id="PTHR35011">
    <property type="entry name" value="2,3-DIKETO-L-GULONATE TRAP TRANSPORTER SMALL PERMEASE PROTEIN YIAM"/>
    <property type="match status" value="1"/>
</dbReference>
<sequence length="187" mass="20615">MRSLRILDRIVEAVAVAIFAASCLFILLNVLNRYLVLGLMRDLAKDWEGMRPVYFALRDLLGSIVVTADEVPGFLLVWIAFLGAYLAMRREGHIAFDLLAEALPRRPRRLLACVNAGLIAGFLAMLLWQSVRMIRVSGSTEIETAEIAQGWFMLILPLAAVLLLVAVAARLRAALSDAPGEQPQEEG</sequence>